<dbReference type="InterPro" id="IPR047650">
    <property type="entry name" value="Transpos_IS110"/>
</dbReference>
<dbReference type="InterPro" id="IPR002525">
    <property type="entry name" value="Transp_IS110-like_N"/>
</dbReference>
<name>A0A1R0XGJ3_9BACL</name>
<dbReference type="AlphaFoldDB" id="A0A1R0XGJ3"/>
<dbReference type="PANTHER" id="PTHR33055:SF13">
    <property type="entry name" value="TRANSPOSASE"/>
    <property type="match status" value="1"/>
</dbReference>
<feature type="domain" description="Transposase IS116/IS110/IS902 C-terminal" evidence="2">
    <location>
        <begin position="275"/>
        <end position="362"/>
    </location>
</feature>
<evidence type="ECO:0000313" key="3">
    <source>
        <dbReference type="EMBL" id="OMD34156.1"/>
    </source>
</evidence>
<accession>A0A1R0XGJ3</accession>
<dbReference type="Pfam" id="PF01548">
    <property type="entry name" value="DEDD_Tnp_IS110"/>
    <property type="match status" value="1"/>
</dbReference>
<dbReference type="Pfam" id="PF02371">
    <property type="entry name" value="Transposase_20"/>
    <property type="match status" value="1"/>
</dbReference>
<reference evidence="3 4" key="1">
    <citation type="submission" date="2016-10" db="EMBL/GenBank/DDBJ databases">
        <title>Paenibacillus species isolates.</title>
        <authorList>
            <person name="Beno S.M."/>
        </authorList>
    </citation>
    <scope>NUCLEOTIDE SEQUENCE [LARGE SCALE GENOMIC DNA]</scope>
    <source>
        <strain evidence="3 4">FSL H7-0710</strain>
    </source>
</reference>
<dbReference type="PANTHER" id="PTHR33055">
    <property type="entry name" value="TRANSPOSASE FOR INSERTION SEQUENCE ELEMENT IS1111A"/>
    <property type="match status" value="1"/>
</dbReference>
<dbReference type="EMBL" id="MPTC01000070">
    <property type="protein sequence ID" value="OMD34156.1"/>
    <property type="molecule type" value="Genomic_DNA"/>
</dbReference>
<protein>
    <submittedName>
        <fullName evidence="3">IS110 family transposase</fullName>
    </submittedName>
</protein>
<evidence type="ECO:0000313" key="4">
    <source>
        <dbReference type="Proteomes" id="UP000187439"/>
    </source>
</evidence>
<dbReference type="RefSeq" id="WP_076121959.1">
    <property type="nucleotide sequence ID" value="NZ_MPTC01000070.1"/>
</dbReference>
<dbReference type="Proteomes" id="UP000187439">
    <property type="component" value="Unassembled WGS sequence"/>
</dbReference>
<dbReference type="GO" id="GO:0003677">
    <property type="term" value="F:DNA binding"/>
    <property type="evidence" value="ECO:0007669"/>
    <property type="project" value="InterPro"/>
</dbReference>
<dbReference type="GO" id="GO:0004803">
    <property type="term" value="F:transposase activity"/>
    <property type="evidence" value="ECO:0007669"/>
    <property type="project" value="InterPro"/>
</dbReference>
<gene>
    <name evidence="3" type="ORF">BSK52_29505</name>
</gene>
<dbReference type="NCBIfam" id="NF033542">
    <property type="entry name" value="transpos_IS110"/>
    <property type="match status" value="1"/>
</dbReference>
<evidence type="ECO:0000259" key="1">
    <source>
        <dbReference type="Pfam" id="PF01548"/>
    </source>
</evidence>
<proteinExistence type="predicted"/>
<sequence length="400" mass="45308">MNPVIGLDVSKGESHAQAFLDRGVPHGKIFKFNHDLEGLSSFLNYVRAVESAAGVSPCIVMEATGHYHSPVVQFLDEHQYLYIVINPLISYEAKKTNLRRVKTDAADAYQLGALFYKEEFEPIKKRGQHLMNLRYLTRQYESLTGMYVQAKLQFQAILDQVFPEYHGVFGDLYSKVSLRFLALHPTSKEVLGMTVEEITTTIQRLTGRGRSVSWCLERAQILAAAARRNPFKETAFPSHLISMQLLIKLLLQYQDHLSDLDKSIETLAEELLEYDLIQSIPGIGTKIAATILAEIGEIDRFDHAKKLVAFAGVDPSVFASGKFVATQNRITKHGSRRLRTALYQAVRCGIRSNRNKKLRAYYDKKRAEGKLFKVAVIACVNKLIHWIFAILTSKEAFRLE</sequence>
<dbReference type="GO" id="GO:0006313">
    <property type="term" value="P:DNA transposition"/>
    <property type="evidence" value="ECO:0007669"/>
    <property type="project" value="InterPro"/>
</dbReference>
<dbReference type="InterPro" id="IPR003346">
    <property type="entry name" value="Transposase_20"/>
</dbReference>
<dbReference type="OrthoDB" id="9790935at2"/>
<comment type="caution">
    <text evidence="3">The sequence shown here is derived from an EMBL/GenBank/DDBJ whole genome shotgun (WGS) entry which is preliminary data.</text>
</comment>
<feature type="domain" description="Transposase IS110-like N-terminal" evidence="1">
    <location>
        <begin position="5"/>
        <end position="163"/>
    </location>
</feature>
<evidence type="ECO:0000259" key="2">
    <source>
        <dbReference type="Pfam" id="PF02371"/>
    </source>
</evidence>
<organism evidence="3 4">
    <name type="scientific">Paenibacillus odorifer</name>
    <dbReference type="NCBI Taxonomy" id="189426"/>
    <lineage>
        <taxon>Bacteria</taxon>
        <taxon>Bacillati</taxon>
        <taxon>Bacillota</taxon>
        <taxon>Bacilli</taxon>
        <taxon>Bacillales</taxon>
        <taxon>Paenibacillaceae</taxon>
        <taxon>Paenibacillus</taxon>
    </lineage>
</organism>